<keyword evidence="2" id="KW-1185">Reference proteome</keyword>
<accession>A0A6G1FAF5</accession>
<proteinExistence type="predicted"/>
<comment type="caution">
    <text evidence="1">The sequence shown here is derived from an EMBL/GenBank/DDBJ whole genome shotgun (WGS) entry which is preliminary data.</text>
</comment>
<reference evidence="1 2" key="1">
    <citation type="submission" date="2019-11" db="EMBL/GenBank/DDBJ databases">
        <title>Whole genome sequence of Oryza granulata.</title>
        <authorList>
            <person name="Li W."/>
        </authorList>
    </citation>
    <scope>NUCLEOTIDE SEQUENCE [LARGE SCALE GENOMIC DNA]</scope>
    <source>
        <strain evidence="2">cv. Menghai</strain>
        <tissue evidence="1">Leaf</tissue>
    </source>
</reference>
<dbReference type="Proteomes" id="UP000479710">
    <property type="component" value="Unassembled WGS sequence"/>
</dbReference>
<organism evidence="1 2">
    <name type="scientific">Oryza meyeriana var. granulata</name>
    <dbReference type="NCBI Taxonomy" id="110450"/>
    <lineage>
        <taxon>Eukaryota</taxon>
        <taxon>Viridiplantae</taxon>
        <taxon>Streptophyta</taxon>
        <taxon>Embryophyta</taxon>
        <taxon>Tracheophyta</taxon>
        <taxon>Spermatophyta</taxon>
        <taxon>Magnoliopsida</taxon>
        <taxon>Liliopsida</taxon>
        <taxon>Poales</taxon>
        <taxon>Poaceae</taxon>
        <taxon>BOP clade</taxon>
        <taxon>Oryzoideae</taxon>
        <taxon>Oryzeae</taxon>
        <taxon>Oryzinae</taxon>
        <taxon>Oryza</taxon>
        <taxon>Oryza meyeriana</taxon>
    </lineage>
</organism>
<dbReference type="EMBL" id="SPHZ02000001">
    <property type="protein sequence ID" value="KAF0933907.1"/>
    <property type="molecule type" value="Genomic_DNA"/>
</dbReference>
<name>A0A6G1FAF5_9ORYZ</name>
<gene>
    <name evidence="1" type="ORF">E2562_020037</name>
</gene>
<sequence length="78" mass="7812">MALPSFPIPAPPSLASSTPVASAASSSLVIHPNLLPYHRFSALECVAMGGGALVCTVQSLEASCEGTTLPGGWSRSAS</sequence>
<dbReference type="AlphaFoldDB" id="A0A6G1FAF5"/>
<evidence type="ECO:0000313" key="2">
    <source>
        <dbReference type="Proteomes" id="UP000479710"/>
    </source>
</evidence>
<protein>
    <submittedName>
        <fullName evidence="1">Uncharacterized protein</fullName>
    </submittedName>
</protein>
<evidence type="ECO:0000313" key="1">
    <source>
        <dbReference type="EMBL" id="KAF0933907.1"/>
    </source>
</evidence>